<name>A0A450UDQ9_9GAMM</name>
<dbReference type="EMBL" id="CAADFF010000007">
    <property type="protein sequence ID" value="VFJ87487.1"/>
    <property type="molecule type" value="Genomic_DNA"/>
</dbReference>
<accession>A0A450UDQ9</accession>
<dbReference type="EMBL" id="CAADFH010000012">
    <property type="protein sequence ID" value="VFJ90635.1"/>
    <property type="molecule type" value="Genomic_DNA"/>
</dbReference>
<reference evidence="2" key="1">
    <citation type="submission" date="2019-02" db="EMBL/GenBank/DDBJ databases">
        <authorList>
            <person name="Gruber-Vodicka R. H."/>
            <person name="Seah K. B. B."/>
        </authorList>
    </citation>
    <scope>NUCLEOTIDE SEQUENCE</scope>
    <source>
        <strain evidence="2">BECK_M6</strain>
        <strain evidence="1">BECK_M7</strain>
    </source>
</reference>
<gene>
    <name evidence="2" type="ORF">BECKLFY1418A_GA0070994_101238</name>
    <name evidence="1" type="ORF">BECKLFY1418B_GA0070995_10076</name>
</gene>
<dbReference type="AlphaFoldDB" id="A0A450UDQ9"/>
<evidence type="ECO:0000313" key="1">
    <source>
        <dbReference type="EMBL" id="VFJ87487.1"/>
    </source>
</evidence>
<sequence>MHFDGFEYVFASDKTPTTSILHHGWRIRTPPDMQFLLDNRHDRANVRGWSKGFTDCDFTKIHG</sequence>
<organism evidence="2">
    <name type="scientific">Candidatus Kentrum sp. LFY</name>
    <dbReference type="NCBI Taxonomy" id="2126342"/>
    <lineage>
        <taxon>Bacteria</taxon>
        <taxon>Pseudomonadati</taxon>
        <taxon>Pseudomonadota</taxon>
        <taxon>Gammaproteobacteria</taxon>
        <taxon>Candidatus Kentrum</taxon>
    </lineage>
</organism>
<evidence type="ECO:0000313" key="2">
    <source>
        <dbReference type="EMBL" id="VFJ90635.1"/>
    </source>
</evidence>
<protein>
    <submittedName>
        <fullName evidence="2">Uncharacterized protein</fullName>
    </submittedName>
</protein>
<proteinExistence type="predicted"/>